<dbReference type="AlphaFoldDB" id="A0A2M7UG16"/>
<proteinExistence type="predicted"/>
<accession>A0A2M7UG16</accession>
<gene>
    <name evidence="1" type="ORF">COY10_00220</name>
</gene>
<comment type="caution">
    <text evidence="1">The sequence shown here is derived from an EMBL/GenBank/DDBJ whole genome shotgun (WGS) entry which is preliminary data.</text>
</comment>
<name>A0A2M7UG16_9BACT</name>
<evidence type="ECO:0000313" key="2">
    <source>
        <dbReference type="Proteomes" id="UP000231688"/>
    </source>
</evidence>
<dbReference type="EMBL" id="PFOH01000004">
    <property type="protein sequence ID" value="PIZ70176.1"/>
    <property type="molecule type" value="Genomic_DNA"/>
</dbReference>
<reference evidence="2" key="1">
    <citation type="submission" date="2017-09" db="EMBL/GenBank/DDBJ databases">
        <title>Depth-based differentiation of microbial function through sediment-hosted aquifers and enrichment of novel symbionts in the deep terrestrial subsurface.</title>
        <authorList>
            <person name="Probst A.J."/>
            <person name="Ladd B."/>
            <person name="Jarett J.K."/>
            <person name="Geller-Mcgrath D.E."/>
            <person name="Sieber C.M.K."/>
            <person name="Emerson J.B."/>
            <person name="Anantharaman K."/>
            <person name="Thomas B.C."/>
            <person name="Malmstrom R."/>
            <person name="Stieglmeier M."/>
            <person name="Klingl A."/>
            <person name="Woyke T."/>
            <person name="Ryan C.M."/>
            <person name="Banfield J.F."/>
        </authorList>
    </citation>
    <scope>NUCLEOTIDE SEQUENCE [LARGE SCALE GENOMIC DNA]</scope>
</reference>
<dbReference type="Proteomes" id="UP000231688">
    <property type="component" value="Unassembled WGS sequence"/>
</dbReference>
<sequence>MVEIYRNGDVIRVRGAENGSRRLPELTETLGQAIAECPDVILDCLRRELASFRQCRRSNGQSAPNSRPHRRRR</sequence>
<organism evidence="1 2">
    <name type="scientific">Candidatus Portnoybacteria bacterium CG_4_10_14_0_2_um_filter_43_36</name>
    <dbReference type="NCBI Taxonomy" id="1974798"/>
    <lineage>
        <taxon>Bacteria</taxon>
        <taxon>Candidatus Portnoyibacteriota</taxon>
    </lineage>
</organism>
<protein>
    <submittedName>
        <fullName evidence="1">Uncharacterized protein</fullName>
    </submittedName>
</protein>
<evidence type="ECO:0000313" key="1">
    <source>
        <dbReference type="EMBL" id="PIZ70176.1"/>
    </source>
</evidence>